<name>F9G3D2_FUSOF</name>
<proteinExistence type="predicted"/>
<evidence type="ECO:0000313" key="1">
    <source>
        <dbReference type="EMBL" id="EGU76322.1"/>
    </source>
</evidence>
<comment type="caution">
    <text evidence="1">The sequence shown here is derived from an EMBL/GenBank/DDBJ whole genome shotgun (WGS) entry which is preliminary data.</text>
</comment>
<organism evidence="1">
    <name type="scientific">Fusarium oxysporum (strain Fo5176)</name>
    <name type="common">Fusarium vascular wilt</name>
    <dbReference type="NCBI Taxonomy" id="660025"/>
    <lineage>
        <taxon>Eukaryota</taxon>
        <taxon>Fungi</taxon>
        <taxon>Dikarya</taxon>
        <taxon>Ascomycota</taxon>
        <taxon>Pezizomycotina</taxon>
        <taxon>Sordariomycetes</taxon>
        <taxon>Hypocreomycetidae</taxon>
        <taxon>Hypocreales</taxon>
        <taxon>Nectriaceae</taxon>
        <taxon>Fusarium</taxon>
        <taxon>Fusarium oxysporum species complex</taxon>
    </lineage>
</organism>
<sequence length="158" mass="18224">MEYNTEASRLQAQVFYFSFLRDGGASVCIKTTFELDMLTDKYSQRRAQLCDSLYETLSKKGLMPQKMPPNIFNVYHSVRAYNRLYGVLPRQDKVLEKYTLLNCTIYDKAPIELILRHSPDSYSSCLFHLAANFILTSAIYKLCNRLALVNSCPFCCKT</sequence>
<gene>
    <name evidence="1" type="ORF">FOXB_13164</name>
</gene>
<accession>F9G3D2</accession>
<reference evidence="1" key="1">
    <citation type="journal article" date="2012" name="Mol. Plant Microbe Interact.">
        <title>A highly conserved effector in Fusarium oxysporum is required for full virulence on Arabidopsis.</title>
        <authorList>
            <person name="Thatcher L.F."/>
            <person name="Gardiner D.M."/>
            <person name="Kazan K."/>
            <person name="Manners J."/>
        </authorList>
    </citation>
    <scope>NUCLEOTIDE SEQUENCE [LARGE SCALE GENOMIC DNA]</scope>
    <source>
        <strain evidence="1">Fo5176</strain>
    </source>
</reference>
<dbReference type="EMBL" id="AFQF01003300">
    <property type="protein sequence ID" value="EGU76322.1"/>
    <property type="molecule type" value="Genomic_DNA"/>
</dbReference>
<protein>
    <submittedName>
        <fullName evidence="1">Uncharacterized protein</fullName>
    </submittedName>
</protein>
<dbReference type="AlphaFoldDB" id="F9G3D2"/>